<protein>
    <submittedName>
        <fullName evidence="1">Uncharacterized protein</fullName>
    </submittedName>
</protein>
<sequence>MDPGWIDHCVLIPRSSLPSGVDAFSGYKQIKSLLKLLYAPLCHGDECIKNAWMDEWVSNAYLSILANTSYLNVNPKCEMLRLKAPCFVLICRFALECSISPSICFKQGIKMMWISSDINSMSQSLAVCTDRLPEL</sequence>
<name>M7BBK9_CHEMY</name>
<dbReference type="EMBL" id="KB587549">
    <property type="protein sequence ID" value="EMP25617.1"/>
    <property type="molecule type" value="Genomic_DNA"/>
</dbReference>
<evidence type="ECO:0000313" key="2">
    <source>
        <dbReference type="Proteomes" id="UP000031443"/>
    </source>
</evidence>
<dbReference type="Proteomes" id="UP000031443">
    <property type="component" value="Unassembled WGS sequence"/>
</dbReference>
<dbReference type="AlphaFoldDB" id="M7BBK9"/>
<accession>M7BBK9</accession>
<reference evidence="2" key="1">
    <citation type="journal article" date="2013" name="Nat. Genet.">
        <title>The draft genomes of soft-shell turtle and green sea turtle yield insights into the development and evolution of the turtle-specific body plan.</title>
        <authorList>
            <person name="Wang Z."/>
            <person name="Pascual-Anaya J."/>
            <person name="Zadissa A."/>
            <person name="Li W."/>
            <person name="Niimura Y."/>
            <person name="Huang Z."/>
            <person name="Li C."/>
            <person name="White S."/>
            <person name="Xiong Z."/>
            <person name="Fang D."/>
            <person name="Wang B."/>
            <person name="Ming Y."/>
            <person name="Chen Y."/>
            <person name="Zheng Y."/>
            <person name="Kuraku S."/>
            <person name="Pignatelli M."/>
            <person name="Herrero J."/>
            <person name="Beal K."/>
            <person name="Nozawa M."/>
            <person name="Li Q."/>
            <person name="Wang J."/>
            <person name="Zhang H."/>
            <person name="Yu L."/>
            <person name="Shigenobu S."/>
            <person name="Wang J."/>
            <person name="Liu J."/>
            <person name="Flicek P."/>
            <person name="Searle S."/>
            <person name="Wang J."/>
            <person name="Kuratani S."/>
            <person name="Yin Y."/>
            <person name="Aken B."/>
            <person name="Zhang G."/>
            <person name="Irie N."/>
        </authorList>
    </citation>
    <scope>NUCLEOTIDE SEQUENCE [LARGE SCALE GENOMIC DNA]</scope>
</reference>
<evidence type="ECO:0000313" key="1">
    <source>
        <dbReference type="EMBL" id="EMP25617.1"/>
    </source>
</evidence>
<gene>
    <name evidence="1" type="ORF">UY3_17307</name>
</gene>
<organism evidence="1 2">
    <name type="scientific">Chelonia mydas</name>
    <name type="common">Green sea-turtle</name>
    <name type="synonym">Chelonia agassizi</name>
    <dbReference type="NCBI Taxonomy" id="8469"/>
    <lineage>
        <taxon>Eukaryota</taxon>
        <taxon>Metazoa</taxon>
        <taxon>Chordata</taxon>
        <taxon>Craniata</taxon>
        <taxon>Vertebrata</taxon>
        <taxon>Euteleostomi</taxon>
        <taxon>Archelosauria</taxon>
        <taxon>Testudinata</taxon>
        <taxon>Testudines</taxon>
        <taxon>Cryptodira</taxon>
        <taxon>Durocryptodira</taxon>
        <taxon>Americhelydia</taxon>
        <taxon>Chelonioidea</taxon>
        <taxon>Cheloniidae</taxon>
        <taxon>Chelonia</taxon>
    </lineage>
</organism>
<proteinExistence type="predicted"/>
<keyword evidence="2" id="KW-1185">Reference proteome</keyword>